<name>A0ABN3AER4_9ACTN</name>
<dbReference type="EMBL" id="BAAAMR010000118">
    <property type="protein sequence ID" value="GAA2164310.1"/>
    <property type="molecule type" value="Genomic_DNA"/>
</dbReference>
<sequence length="198" mass="21197">MRSTAAPSYPDRVDVIFERTGERRYAVVIAGPGGATRRMDPAPGYDEHIPHDLVHYLAEAELGLASGVFGRAAAGGGGFVPAGETAGAPRERARAQRKLRRKEAALRRSGHEDMATSERIAGVADVAWRRRAGARTPEWAAGRPLSHEDEARVRRILPHLDRAAALWHEVPVGGSLAFTWPSTAPAARRAPSSADASG</sequence>
<comment type="caution">
    <text evidence="1">The sequence shown here is derived from an EMBL/GenBank/DDBJ whole genome shotgun (WGS) entry which is preliminary data.</text>
</comment>
<protein>
    <submittedName>
        <fullName evidence="1">Uncharacterized protein</fullName>
    </submittedName>
</protein>
<gene>
    <name evidence="1" type="ORF">GCM10009727_81690</name>
</gene>
<evidence type="ECO:0000313" key="2">
    <source>
        <dbReference type="Proteomes" id="UP001501020"/>
    </source>
</evidence>
<proteinExistence type="predicted"/>
<organism evidence="1 2">
    <name type="scientific">Actinomadura napierensis</name>
    <dbReference type="NCBI Taxonomy" id="267854"/>
    <lineage>
        <taxon>Bacteria</taxon>
        <taxon>Bacillati</taxon>
        <taxon>Actinomycetota</taxon>
        <taxon>Actinomycetes</taxon>
        <taxon>Streptosporangiales</taxon>
        <taxon>Thermomonosporaceae</taxon>
        <taxon>Actinomadura</taxon>
    </lineage>
</organism>
<reference evidence="1 2" key="1">
    <citation type="journal article" date="2019" name="Int. J. Syst. Evol. Microbiol.">
        <title>The Global Catalogue of Microorganisms (GCM) 10K type strain sequencing project: providing services to taxonomists for standard genome sequencing and annotation.</title>
        <authorList>
            <consortium name="The Broad Institute Genomics Platform"/>
            <consortium name="The Broad Institute Genome Sequencing Center for Infectious Disease"/>
            <person name="Wu L."/>
            <person name="Ma J."/>
        </authorList>
    </citation>
    <scope>NUCLEOTIDE SEQUENCE [LARGE SCALE GENOMIC DNA]</scope>
    <source>
        <strain evidence="1 2">JCM 13850</strain>
    </source>
</reference>
<keyword evidence="2" id="KW-1185">Reference proteome</keyword>
<dbReference type="Proteomes" id="UP001501020">
    <property type="component" value="Unassembled WGS sequence"/>
</dbReference>
<evidence type="ECO:0000313" key="1">
    <source>
        <dbReference type="EMBL" id="GAA2164310.1"/>
    </source>
</evidence>
<accession>A0ABN3AER4</accession>